<evidence type="ECO:0000256" key="3">
    <source>
        <dbReference type="ARBA" id="ARBA00010211"/>
    </source>
</evidence>
<evidence type="ECO:0000256" key="5">
    <source>
        <dbReference type="ARBA" id="ARBA00014741"/>
    </source>
</evidence>
<feature type="binding site" evidence="14">
    <location>
        <position position="204"/>
    </location>
    <ligand>
        <name>Ca(2+)</name>
        <dbReference type="ChEBI" id="CHEBI:29108"/>
    </ligand>
</feature>
<feature type="binding site" evidence="14">
    <location>
        <position position="238"/>
    </location>
    <ligand>
        <name>Mg(2+)</name>
        <dbReference type="ChEBI" id="CHEBI:18420"/>
    </ligand>
</feature>
<comment type="cofactor">
    <cofactor evidence="15">
        <name>Mg(2+)</name>
        <dbReference type="ChEBI" id="CHEBI:18420"/>
    </cofactor>
    <cofactor evidence="15">
        <name>Ca(2+)</name>
        <dbReference type="ChEBI" id="CHEBI:29108"/>
    </cofactor>
</comment>
<proteinExistence type="inferred from homology"/>
<accession>A0AAW1SHC2</accession>
<evidence type="ECO:0000256" key="14">
    <source>
        <dbReference type="PIRSR" id="PIRSR605959-3"/>
    </source>
</evidence>
<evidence type="ECO:0000256" key="10">
    <source>
        <dbReference type="ARBA" id="ARBA00022878"/>
    </source>
</evidence>
<feature type="binding site" evidence="13">
    <location>
        <position position="133"/>
    </location>
    <ligand>
        <name>substrate</name>
    </ligand>
</feature>
<dbReference type="InterPro" id="IPR011234">
    <property type="entry name" value="Fumarylacetoacetase-like_C"/>
</dbReference>
<dbReference type="FunFam" id="3.90.850.10:FF:000004">
    <property type="entry name" value="Fumarylacetoacetase"/>
    <property type="match status" value="1"/>
</dbReference>
<dbReference type="PANTHER" id="PTHR43069">
    <property type="entry name" value="FUMARYLACETOACETASE"/>
    <property type="match status" value="1"/>
</dbReference>
<evidence type="ECO:0000256" key="15">
    <source>
        <dbReference type="RuleBase" id="RU366008"/>
    </source>
</evidence>
<protein>
    <recommendedName>
        <fullName evidence="5 15">Fumarylacetoacetase</fullName>
        <ecNumber evidence="4 15">3.7.1.2</ecNumber>
    </recommendedName>
    <alternativeName>
        <fullName evidence="15">Fumarylacetoacetate hydrolase</fullName>
    </alternativeName>
</protein>
<feature type="binding site" evidence="14">
    <location>
        <position position="258"/>
    </location>
    <ligand>
        <name>Mg(2+)</name>
        <dbReference type="ChEBI" id="CHEBI:18420"/>
    </ligand>
</feature>
<dbReference type="InterPro" id="IPR015377">
    <property type="entry name" value="Fumarylacetoacetase_N"/>
</dbReference>
<evidence type="ECO:0000259" key="16">
    <source>
        <dbReference type="Pfam" id="PF01557"/>
    </source>
</evidence>
<dbReference type="GO" id="GO:0046872">
    <property type="term" value="F:metal ion binding"/>
    <property type="evidence" value="ECO:0007669"/>
    <property type="project" value="UniProtKB-UniRule"/>
</dbReference>
<evidence type="ECO:0000256" key="6">
    <source>
        <dbReference type="ARBA" id="ARBA00022723"/>
    </source>
</evidence>
<keyword evidence="11 15" id="KW-0585">Phenylalanine catabolism</keyword>
<dbReference type="NCBIfam" id="TIGR01266">
    <property type="entry name" value="fum_ac_acetase"/>
    <property type="match status" value="1"/>
</dbReference>
<reference evidence="18 19" key="1">
    <citation type="journal article" date="2024" name="Nat. Commun.">
        <title>Phylogenomics reveals the evolutionary origins of lichenization in chlorophyte algae.</title>
        <authorList>
            <person name="Puginier C."/>
            <person name="Libourel C."/>
            <person name="Otte J."/>
            <person name="Skaloud P."/>
            <person name="Haon M."/>
            <person name="Grisel S."/>
            <person name="Petersen M."/>
            <person name="Berrin J.G."/>
            <person name="Delaux P.M."/>
            <person name="Dal Grande F."/>
            <person name="Keller J."/>
        </authorList>
    </citation>
    <scope>NUCLEOTIDE SEQUENCE [LARGE SCALE GENOMIC DNA]</scope>
    <source>
        <strain evidence="18 19">SAG 245.80</strain>
    </source>
</reference>
<comment type="pathway">
    <text evidence="2 15">Amino-acid degradation; L-phenylalanine degradation; acetoacetate and fumarate from L-phenylalanine: step 6/6.</text>
</comment>
<evidence type="ECO:0000256" key="1">
    <source>
        <dbReference type="ARBA" id="ARBA00000353"/>
    </source>
</evidence>
<name>A0AAW1SHC2_9CHLO</name>
<dbReference type="InterPro" id="IPR036663">
    <property type="entry name" value="Fumarylacetoacetase_C_sf"/>
</dbReference>
<dbReference type="GO" id="GO:1902000">
    <property type="term" value="P:homogentisate catabolic process"/>
    <property type="evidence" value="ECO:0007669"/>
    <property type="project" value="TreeGrafter"/>
</dbReference>
<feature type="domain" description="Fumarylacetoacetase N-terminal" evidence="17">
    <location>
        <begin position="19"/>
        <end position="123"/>
    </location>
</feature>
<dbReference type="Pfam" id="PF09298">
    <property type="entry name" value="FAA_hydrolase_N"/>
    <property type="match status" value="1"/>
</dbReference>
<evidence type="ECO:0000256" key="13">
    <source>
        <dbReference type="PIRSR" id="PIRSR605959-2"/>
    </source>
</evidence>
<dbReference type="Proteomes" id="UP001445335">
    <property type="component" value="Unassembled WGS sequence"/>
</dbReference>
<feature type="binding site" evidence="13">
    <location>
        <position position="245"/>
    </location>
    <ligand>
        <name>substrate</name>
    </ligand>
</feature>
<comment type="caution">
    <text evidence="18">The sequence shown here is derived from an EMBL/GenBank/DDBJ whole genome shotgun (WGS) entry which is preliminary data.</text>
</comment>
<evidence type="ECO:0000256" key="7">
    <source>
        <dbReference type="ARBA" id="ARBA00022801"/>
    </source>
</evidence>
<dbReference type="FunFam" id="2.30.30.230:FF:000001">
    <property type="entry name" value="Fumarylacetoacetase"/>
    <property type="match status" value="1"/>
</dbReference>
<evidence type="ECO:0000256" key="12">
    <source>
        <dbReference type="PIRSR" id="PIRSR605959-1"/>
    </source>
</evidence>
<keyword evidence="10 15" id="KW-0828">Tyrosine catabolism</keyword>
<keyword evidence="9 14" id="KW-0460">Magnesium</keyword>
<keyword evidence="6 14" id="KW-0479">Metal-binding</keyword>
<evidence type="ECO:0000256" key="2">
    <source>
        <dbReference type="ARBA" id="ARBA00004782"/>
    </source>
</evidence>
<dbReference type="Pfam" id="PF01557">
    <property type="entry name" value="FAA_hydrolase"/>
    <property type="match status" value="1"/>
</dbReference>
<feature type="binding site" evidence="13">
    <location>
        <position position="147"/>
    </location>
    <ligand>
        <name>substrate</name>
    </ligand>
</feature>
<evidence type="ECO:0000256" key="8">
    <source>
        <dbReference type="ARBA" id="ARBA00022837"/>
    </source>
</evidence>
<dbReference type="EC" id="3.7.1.2" evidence="4 15"/>
<dbReference type="SUPFAM" id="SSF63433">
    <property type="entry name" value="Fumarylacetoacetate hydrolase, FAH, N-terminal domain"/>
    <property type="match status" value="1"/>
</dbReference>
<evidence type="ECO:0000256" key="11">
    <source>
        <dbReference type="ARBA" id="ARBA00023232"/>
    </source>
</evidence>
<dbReference type="AlphaFoldDB" id="A0AAW1SHC2"/>
<feature type="binding site" evidence="14">
    <location>
        <position position="238"/>
    </location>
    <ligand>
        <name>Ca(2+)</name>
        <dbReference type="ChEBI" id="CHEBI:29108"/>
    </ligand>
</feature>
<feature type="binding site" evidence="14">
    <location>
        <position position="262"/>
    </location>
    <ligand>
        <name>Mg(2+)</name>
        <dbReference type="ChEBI" id="CHEBI:18420"/>
    </ligand>
</feature>
<dbReference type="GO" id="GO:0006559">
    <property type="term" value="P:L-phenylalanine catabolic process"/>
    <property type="evidence" value="ECO:0007669"/>
    <property type="project" value="UniProtKB-UniRule"/>
</dbReference>
<dbReference type="GO" id="GO:0006572">
    <property type="term" value="P:L-tyrosine catabolic process"/>
    <property type="evidence" value="ECO:0007669"/>
    <property type="project" value="UniProtKB-UniRule"/>
</dbReference>
<keyword evidence="7 15" id="KW-0378">Hydrolase</keyword>
<comment type="catalytic activity">
    <reaction evidence="1 15">
        <text>4-fumarylacetoacetate + H2O = acetoacetate + fumarate + H(+)</text>
        <dbReference type="Rhea" id="RHEA:10244"/>
        <dbReference type="ChEBI" id="CHEBI:13705"/>
        <dbReference type="ChEBI" id="CHEBI:15377"/>
        <dbReference type="ChEBI" id="CHEBI:15378"/>
        <dbReference type="ChEBI" id="CHEBI:18034"/>
        <dbReference type="ChEBI" id="CHEBI:29806"/>
        <dbReference type="EC" id="3.7.1.2"/>
    </reaction>
</comment>
<dbReference type="Gene3D" id="2.30.30.230">
    <property type="entry name" value="Fumarylacetoacetase, N-terminal domain"/>
    <property type="match status" value="1"/>
</dbReference>
<keyword evidence="19" id="KW-1185">Reference proteome</keyword>
<keyword evidence="8 14" id="KW-0106">Calcium</keyword>
<feature type="binding site" evidence="13">
    <location>
        <position position="354"/>
    </location>
    <ligand>
        <name>substrate</name>
    </ligand>
</feature>
<evidence type="ECO:0000256" key="9">
    <source>
        <dbReference type="ARBA" id="ARBA00022842"/>
    </source>
</evidence>
<feature type="domain" description="Fumarylacetoacetase-like C-terminal" evidence="16">
    <location>
        <begin position="129"/>
        <end position="416"/>
    </location>
</feature>
<evidence type="ECO:0000313" key="19">
    <source>
        <dbReference type="Proteomes" id="UP001445335"/>
    </source>
</evidence>
<feature type="active site" description="Proton acceptor" evidence="12">
    <location>
        <position position="138"/>
    </location>
</feature>
<comment type="similarity">
    <text evidence="3 15">Belongs to the FAH family.</text>
</comment>
<dbReference type="Gene3D" id="3.90.850.10">
    <property type="entry name" value="Fumarylacetoacetase-like, C-terminal domain"/>
    <property type="match status" value="1"/>
</dbReference>
<dbReference type="PANTHER" id="PTHR43069:SF2">
    <property type="entry name" value="FUMARYLACETOACETASE"/>
    <property type="match status" value="1"/>
</dbReference>
<evidence type="ECO:0000259" key="17">
    <source>
        <dbReference type="Pfam" id="PF09298"/>
    </source>
</evidence>
<dbReference type="InterPro" id="IPR036462">
    <property type="entry name" value="Fumarylacetoacetase_N_sf"/>
</dbReference>
<dbReference type="SUPFAM" id="SSF56529">
    <property type="entry name" value="FAH"/>
    <property type="match status" value="1"/>
</dbReference>
<evidence type="ECO:0000256" key="4">
    <source>
        <dbReference type="ARBA" id="ARBA00012094"/>
    </source>
</evidence>
<dbReference type="GO" id="GO:0004334">
    <property type="term" value="F:fumarylacetoacetase activity"/>
    <property type="evidence" value="ECO:0007669"/>
    <property type="project" value="UniProtKB-UniRule"/>
</dbReference>
<dbReference type="InterPro" id="IPR005959">
    <property type="entry name" value="Fumarylacetoacetase"/>
</dbReference>
<feature type="binding site" evidence="14">
    <location>
        <position position="206"/>
    </location>
    <ligand>
        <name>Ca(2+)</name>
        <dbReference type="ChEBI" id="CHEBI:29108"/>
    </ligand>
</feature>
<organism evidence="18 19">
    <name type="scientific">Elliptochloris bilobata</name>
    <dbReference type="NCBI Taxonomy" id="381761"/>
    <lineage>
        <taxon>Eukaryota</taxon>
        <taxon>Viridiplantae</taxon>
        <taxon>Chlorophyta</taxon>
        <taxon>core chlorophytes</taxon>
        <taxon>Trebouxiophyceae</taxon>
        <taxon>Trebouxiophyceae incertae sedis</taxon>
        <taxon>Elliptochloris clade</taxon>
        <taxon>Elliptochloris</taxon>
    </lineage>
</organism>
<gene>
    <name evidence="18" type="ORF">WJX81_001837</name>
</gene>
<evidence type="ECO:0000313" key="18">
    <source>
        <dbReference type="EMBL" id="KAK9845764.1"/>
    </source>
</evidence>
<dbReference type="EMBL" id="JALJOU010000002">
    <property type="protein sequence ID" value="KAK9845764.1"/>
    <property type="molecule type" value="Genomic_DNA"/>
</dbReference>
<sequence length="423" mass="45794">MALAQSFIAVEPDSHFPLQNLPYGVFSSRDNAVRRIGVALGNQVVDLCALSNAGLLRGQRCQWHDCFRQASLNSFMALGRPEWREARAVLMRLLDKNEGRLRDDTILRQRAIVPMEEVTMHLPAEVGDYTDFYASREHATACGEMFRGHENALNPNWLSLPVAYHGRSSSVVVSGTPIRRPRGQVLGPGGPPASLQACSVLDYELEMGCLIGPGNELGEPVGVAEARDHMFGLVLLNDWSARDVQRWEMVPLGPFASKNFATSISPWVVTFEALEPFRCDAPKQDPEVLPYLREAGRHSYDIQLEAAIEAQGGGGGTVTRSNFRHLYWTLEQMVAHHTAGGCNLRPGDLLGTGTLSSAATGGAACLLEASRNGANPVALAPGVERTFLCDGDAVCLSAHCQGNGFRVGFGECVGRVMPARAGQ</sequence>
<feature type="binding site" evidence="14">
    <location>
        <position position="131"/>
    </location>
    <ligand>
        <name>Ca(2+)</name>
        <dbReference type="ChEBI" id="CHEBI:29108"/>
    </ligand>
</feature>